<evidence type="ECO:0000256" key="1">
    <source>
        <dbReference type="ARBA" id="ARBA00004606"/>
    </source>
</evidence>
<comment type="subcellular location">
    <subcellularLocation>
        <location evidence="1">Membrane</location>
        <topology evidence="1">Single-pass type II membrane protein</topology>
    </subcellularLocation>
</comment>
<proteinExistence type="predicted"/>
<keyword evidence="5 7" id="KW-0472">Membrane</keyword>
<dbReference type="OrthoDB" id="10059571at2759"/>
<keyword evidence="2 7" id="KW-0812">Transmembrane</keyword>
<dbReference type="GeneTree" id="ENSGT00940000154752"/>
<dbReference type="InterPro" id="IPR001304">
    <property type="entry name" value="C-type_lectin-like"/>
</dbReference>
<keyword evidence="3" id="KW-0735">Signal-anchor</keyword>
<accession>A0A7N5J8M8</accession>
<dbReference type="AlphaFoldDB" id="A0A7N5J8M8"/>
<dbReference type="Ensembl" id="ENSAMET00000042679.1">
    <property type="protein sequence ID" value="ENSAMEP00000021608.1"/>
    <property type="gene ID" value="ENSAMEG00000030922.1"/>
</dbReference>
<evidence type="ECO:0000256" key="6">
    <source>
        <dbReference type="SAM" id="MobiDB-lite"/>
    </source>
</evidence>
<dbReference type="RefSeq" id="XP_034501503.1">
    <property type="nucleotide sequence ID" value="XM_034645612.1"/>
</dbReference>
<dbReference type="PANTHER" id="PTHR22800:SF255">
    <property type="entry name" value="C-TYPE LECTIN DOMAIN-CONTAINING PROTEIN"/>
    <property type="match status" value="1"/>
</dbReference>
<evidence type="ECO:0000313" key="9">
    <source>
        <dbReference type="Ensembl" id="ENSAMEP00000021608.1"/>
    </source>
</evidence>
<organism evidence="9 10">
    <name type="scientific">Ailuropoda melanoleuca</name>
    <name type="common">Giant panda</name>
    <dbReference type="NCBI Taxonomy" id="9646"/>
    <lineage>
        <taxon>Eukaryota</taxon>
        <taxon>Metazoa</taxon>
        <taxon>Chordata</taxon>
        <taxon>Craniata</taxon>
        <taxon>Vertebrata</taxon>
        <taxon>Euteleostomi</taxon>
        <taxon>Mammalia</taxon>
        <taxon>Eutheria</taxon>
        <taxon>Laurasiatheria</taxon>
        <taxon>Carnivora</taxon>
        <taxon>Caniformia</taxon>
        <taxon>Ursidae</taxon>
        <taxon>Ailuropoda</taxon>
    </lineage>
</organism>
<dbReference type="InterPro" id="IPR050919">
    <property type="entry name" value="NKG2/CD94_NK_receptors"/>
</dbReference>
<dbReference type="InParanoid" id="A0A7N5J8M8"/>
<feature type="region of interest" description="Disordered" evidence="6">
    <location>
        <begin position="1"/>
        <end position="31"/>
    </location>
</feature>
<dbReference type="Proteomes" id="UP000008912">
    <property type="component" value="Unassembled WGS sequence"/>
</dbReference>
<dbReference type="SUPFAM" id="SSF56436">
    <property type="entry name" value="C-type lectin-like"/>
    <property type="match status" value="1"/>
</dbReference>
<dbReference type="Gene3D" id="3.10.100.10">
    <property type="entry name" value="Mannose-Binding Protein A, subunit A"/>
    <property type="match status" value="1"/>
</dbReference>
<feature type="transmembrane region" description="Helical" evidence="7">
    <location>
        <begin position="65"/>
        <end position="89"/>
    </location>
</feature>
<evidence type="ECO:0000313" key="10">
    <source>
        <dbReference type="Proteomes" id="UP000008912"/>
    </source>
</evidence>
<sequence length="229" mass="25736">MNNQGVTYAELSQAKDSKRQQRKAKGTKSSTSVTEQEITYAELNLQNASHDLQGNGKNYQWKGKLIAGVLGIICLVLMFTVVAIAVITFTEGPVQNKASLETKTQKACHCPKAWITYSNSCYYISTERKSWRESWSSCASNSSKLFYMDDEEEMCLFGLFIRSSWISRVSQNISIHSSLCPKSSAFFSKPPPVSSESGKICSYFNFDSNRSSFENCSELKIYVCKHRAL</sequence>
<dbReference type="GO" id="GO:0016020">
    <property type="term" value="C:membrane"/>
    <property type="evidence" value="ECO:0007669"/>
    <property type="project" value="UniProtKB-SubCell"/>
</dbReference>
<dbReference type="GO" id="GO:0002223">
    <property type="term" value="P:stimulatory C-type lectin receptor signaling pathway"/>
    <property type="evidence" value="ECO:0007669"/>
    <property type="project" value="TreeGrafter"/>
</dbReference>
<reference evidence="9 10" key="1">
    <citation type="journal article" date="2010" name="Nature">
        <title>The sequence and de novo assembly of the giant panda genome.</title>
        <authorList>
            <person name="Li R."/>
            <person name="Fan W."/>
            <person name="Tian G."/>
            <person name="Zhu H."/>
            <person name="He L."/>
            <person name="Cai J."/>
            <person name="Huang Q."/>
            <person name="Cai Q."/>
            <person name="Li B."/>
            <person name="Bai Y."/>
            <person name="Zhang Z."/>
            <person name="Zhang Y."/>
            <person name="Wang W."/>
            <person name="Li J."/>
            <person name="Wei F."/>
            <person name="Li H."/>
            <person name="Jian M."/>
            <person name="Li J."/>
            <person name="Zhang Z."/>
            <person name="Nielsen R."/>
            <person name="Li D."/>
            <person name="Gu W."/>
            <person name="Yang Z."/>
            <person name="Xuan Z."/>
            <person name="Ryder O.A."/>
            <person name="Leung F.C."/>
            <person name="Zhou Y."/>
            <person name="Cao J."/>
            <person name="Sun X."/>
            <person name="Fu Y."/>
            <person name="Fang X."/>
            <person name="Guo X."/>
            <person name="Wang B."/>
            <person name="Hou R."/>
            <person name="Shen F."/>
            <person name="Mu B."/>
            <person name="Ni P."/>
            <person name="Lin R."/>
            <person name="Qian W."/>
            <person name="Wang G."/>
            <person name="Yu C."/>
            <person name="Nie W."/>
            <person name="Wang J."/>
            <person name="Wu Z."/>
            <person name="Liang H."/>
            <person name="Min J."/>
            <person name="Wu Q."/>
            <person name="Cheng S."/>
            <person name="Ruan J."/>
            <person name="Wang M."/>
            <person name="Shi Z."/>
            <person name="Wen M."/>
            <person name="Liu B."/>
            <person name="Ren X."/>
            <person name="Zheng H."/>
            <person name="Dong D."/>
            <person name="Cook K."/>
            <person name="Shan G."/>
            <person name="Zhang H."/>
            <person name="Kosiol C."/>
            <person name="Xie X."/>
            <person name="Lu Z."/>
            <person name="Zheng H."/>
            <person name="Li Y."/>
            <person name="Steiner C.C."/>
            <person name="Lam T.T."/>
            <person name="Lin S."/>
            <person name="Zhang Q."/>
            <person name="Li G."/>
            <person name="Tian J."/>
            <person name="Gong T."/>
            <person name="Liu H."/>
            <person name="Zhang D."/>
            <person name="Fang L."/>
            <person name="Ye C."/>
            <person name="Zhang J."/>
            <person name="Hu W."/>
            <person name="Xu A."/>
            <person name="Ren Y."/>
            <person name="Zhang G."/>
            <person name="Bruford M.W."/>
            <person name="Li Q."/>
            <person name="Ma L."/>
            <person name="Guo Y."/>
            <person name="An N."/>
            <person name="Hu Y."/>
            <person name="Zheng Y."/>
            <person name="Shi Y."/>
            <person name="Li Z."/>
            <person name="Liu Q."/>
            <person name="Chen Y."/>
            <person name="Zhao J."/>
            <person name="Qu N."/>
            <person name="Zhao S."/>
            <person name="Tian F."/>
            <person name="Wang X."/>
            <person name="Wang H."/>
            <person name="Xu L."/>
            <person name="Liu X."/>
            <person name="Vinar T."/>
            <person name="Wang Y."/>
            <person name="Lam T.W."/>
            <person name="Yiu S.M."/>
            <person name="Liu S."/>
            <person name="Zhang H."/>
            <person name="Li D."/>
            <person name="Huang Y."/>
            <person name="Wang X."/>
            <person name="Yang G."/>
            <person name="Jiang Z."/>
            <person name="Wang J."/>
            <person name="Qin N."/>
            <person name="Li L."/>
            <person name="Li J."/>
            <person name="Bolund L."/>
            <person name="Kristiansen K."/>
            <person name="Wong G.K."/>
            <person name="Olson M."/>
            <person name="Zhang X."/>
            <person name="Li S."/>
            <person name="Yang H."/>
            <person name="Wang J."/>
            <person name="Wang J."/>
        </authorList>
    </citation>
    <scope>NUCLEOTIDE SEQUENCE [LARGE SCALE GENOMIC DNA]</scope>
</reference>
<dbReference type="InterPro" id="IPR016186">
    <property type="entry name" value="C-type_lectin-like/link_sf"/>
</dbReference>
<name>A0A7N5J8M8_AILME</name>
<feature type="domain" description="C-type lectin" evidence="8">
    <location>
        <begin position="117"/>
        <end position="225"/>
    </location>
</feature>
<evidence type="ECO:0000256" key="7">
    <source>
        <dbReference type="SAM" id="Phobius"/>
    </source>
</evidence>
<dbReference type="KEGG" id="aml:100479023"/>
<dbReference type="PANTHER" id="PTHR22800">
    <property type="entry name" value="C-TYPE LECTIN PROTEINS"/>
    <property type="match status" value="1"/>
</dbReference>
<keyword evidence="10" id="KW-1185">Reference proteome</keyword>
<dbReference type="InterPro" id="IPR016187">
    <property type="entry name" value="CTDL_fold"/>
</dbReference>
<gene>
    <name evidence="9" type="primary">LOC100479023</name>
</gene>
<dbReference type="GeneID" id="100479023"/>
<evidence type="ECO:0000256" key="4">
    <source>
        <dbReference type="ARBA" id="ARBA00022989"/>
    </source>
</evidence>
<dbReference type="PROSITE" id="PS50041">
    <property type="entry name" value="C_TYPE_LECTIN_2"/>
    <property type="match status" value="1"/>
</dbReference>
<keyword evidence="4 7" id="KW-1133">Transmembrane helix</keyword>
<evidence type="ECO:0000256" key="2">
    <source>
        <dbReference type="ARBA" id="ARBA00022692"/>
    </source>
</evidence>
<evidence type="ECO:0000256" key="3">
    <source>
        <dbReference type="ARBA" id="ARBA00022968"/>
    </source>
</evidence>
<evidence type="ECO:0000256" key="5">
    <source>
        <dbReference type="ARBA" id="ARBA00023136"/>
    </source>
</evidence>
<reference evidence="9" key="2">
    <citation type="submission" date="2025-08" db="UniProtKB">
        <authorList>
            <consortium name="Ensembl"/>
        </authorList>
    </citation>
    <scope>IDENTIFICATION</scope>
</reference>
<reference evidence="9" key="3">
    <citation type="submission" date="2025-09" db="UniProtKB">
        <authorList>
            <consortium name="Ensembl"/>
        </authorList>
    </citation>
    <scope>IDENTIFICATION</scope>
</reference>
<protein>
    <submittedName>
        <fullName evidence="9">NKG2-F type II integral membrane protein</fullName>
    </submittedName>
</protein>
<dbReference type="GO" id="GO:0045954">
    <property type="term" value="P:positive regulation of natural killer cell mediated cytotoxicity"/>
    <property type="evidence" value="ECO:0007669"/>
    <property type="project" value="TreeGrafter"/>
</dbReference>
<evidence type="ECO:0000259" key="8">
    <source>
        <dbReference type="PROSITE" id="PS50041"/>
    </source>
</evidence>